<evidence type="ECO:0000256" key="1">
    <source>
        <dbReference type="ARBA" id="ARBA00000085"/>
    </source>
</evidence>
<dbReference type="InterPro" id="IPR036890">
    <property type="entry name" value="HATPase_C_sf"/>
</dbReference>
<dbReference type="Pfam" id="PF02743">
    <property type="entry name" value="dCache_1"/>
    <property type="match status" value="1"/>
</dbReference>
<comment type="caution">
    <text evidence="15">The sequence shown here is derived from an EMBL/GenBank/DDBJ whole genome shotgun (WGS) entry which is preliminary data.</text>
</comment>
<evidence type="ECO:0000256" key="3">
    <source>
        <dbReference type="ARBA" id="ARBA00012438"/>
    </source>
</evidence>
<keyword evidence="9 15" id="KW-0418">Kinase</keyword>
<evidence type="ECO:0000313" key="15">
    <source>
        <dbReference type="EMBL" id="NEK19852.1"/>
    </source>
</evidence>
<evidence type="ECO:0000259" key="14">
    <source>
        <dbReference type="PROSITE" id="PS50885"/>
    </source>
</evidence>
<name>A0A7K3VSK5_RHILE</name>
<dbReference type="GO" id="GO:0005886">
    <property type="term" value="C:plasma membrane"/>
    <property type="evidence" value="ECO:0007669"/>
    <property type="project" value="UniProtKB-SubCell"/>
</dbReference>
<organism evidence="15 16">
    <name type="scientific">Rhizobium leguminosarum</name>
    <dbReference type="NCBI Taxonomy" id="384"/>
    <lineage>
        <taxon>Bacteria</taxon>
        <taxon>Pseudomonadati</taxon>
        <taxon>Pseudomonadota</taxon>
        <taxon>Alphaproteobacteria</taxon>
        <taxon>Hyphomicrobiales</taxon>
        <taxon>Rhizobiaceae</taxon>
        <taxon>Rhizobium/Agrobacterium group</taxon>
        <taxon>Rhizobium</taxon>
    </lineage>
</organism>
<dbReference type="GO" id="GO:0007165">
    <property type="term" value="P:signal transduction"/>
    <property type="evidence" value="ECO:0007669"/>
    <property type="project" value="InterPro"/>
</dbReference>
<feature type="transmembrane region" description="Helical" evidence="13">
    <location>
        <begin position="273"/>
        <end position="293"/>
    </location>
</feature>
<dbReference type="Gene3D" id="3.30.565.10">
    <property type="entry name" value="Histidine kinase-like ATPase, C-terminal domain"/>
    <property type="match status" value="1"/>
</dbReference>
<keyword evidence="12 13" id="KW-0472">Membrane</keyword>
<evidence type="ECO:0000256" key="4">
    <source>
        <dbReference type="ARBA" id="ARBA00022475"/>
    </source>
</evidence>
<dbReference type="Gene3D" id="6.10.340.10">
    <property type="match status" value="1"/>
</dbReference>
<dbReference type="SMART" id="SM00911">
    <property type="entry name" value="HWE_HK"/>
    <property type="match status" value="1"/>
</dbReference>
<proteinExistence type="predicted"/>
<dbReference type="Pfam" id="PF07536">
    <property type="entry name" value="HWE_HK"/>
    <property type="match status" value="1"/>
</dbReference>
<evidence type="ECO:0000256" key="11">
    <source>
        <dbReference type="ARBA" id="ARBA00022989"/>
    </source>
</evidence>
<dbReference type="EMBL" id="WUFV01000033">
    <property type="protein sequence ID" value="NEK19852.1"/>
    <property type="molecule type" value="Genomic_DNA"/>
</dbReference>
<dbReference type="AlphaFoldDB" id="A0A7K3VSK5"/>
<protein>
    <recommendedName>
        <fullName evidence="3">histidine kinase</fullName>
        <ecNumber evidence="3">2.7.13.3</ecNumber>
    </recommendedName>
</protein>
<sequence length="561" mass="60079">MRWKLVAVAVAALAPVVAMLGYNEFAMRSQRNDEVRAQAAQAARQASSEVDRIVEGLHSLLISVRSMPAVQNLNADVCSASLRAVASSVPNIRMIFVVDLQGRPVCGSVEPPAGVAFADRDYFKAAVAGEDFVVGTYTKSRMSDAAVLPVAMPVVVDGATKAVVVSGVKLDWLQNRIAERGVSPGNAVTMADSGGTILARVPFPERFVGTVFPDDFLKLVHAEEPGVLEVTSQDGTERILGYRPIAPGGSPLYVSAGFSKAEAFAPINRATTINVVAIAGGVLVAFLAAFFVGNRFLLAPIASVAGVMDRWRAGELSARSRMKPTDEVHAVGATLDSLLDELDCRRIQNERAEEERTLLVRELAHRVKNGFALVQAIARQSFGKANPEAYHSFAERLASLASTYDLLLSKDATASTVREVVQTALRAHAGDDHERLRLDGPEVALPADLALPLSLVVHELATNATKYGSLGDEGGGVSIKWTYDDTRLHLVWTETGGPPVSPPTRKGFGSVLIERAFPARAGALCKPDYRPQGLVFEVAFSVEQDSGVEVSPLKGRTRDFR</sequence>
<dbReference type="SUPFAM" id="SSF55874">
    <property type="entry name" value="ATPase domain of HSP90 chaperone/DNA topoisomerase II/histidine kinase"/>
    <property type="match status" value="1"/>
</dbReference>
<keyword evidence="7 13" id="KW-0812">Transmembrane</keyword>
<dbReference type="CDD" id="cd12914">
    <property type="entry name" value="PDC1_DGC_like"/>
    <property type="match status" value="1"/>
</dbReference>
<keyword evidence="8" id="KW-0547">Nucleotide-binding</keyword>
<evidence type="ECO:0000256" key="7">
    <source>
        <dbReference type="ARBA" id="ARBA00022692"/>
    </source>
</evidence>
<feature type="domain" description="HAMP" evidence="14">
    <location>
        <begin position="295"/>
        <end position="347"/>
    </location>
</feature>
<dbReference type="InterPro" id="IPR003660">
    <property type="entry name" value="HAMP_dom"/>
</dbReference>
<evidence type="ECO:0000256" key="10">
    <source>
        <dbReference type="ARBA" id="ARBA00022840"/>
    </source>
</evidence>
<dbReference type="Proteomes" id="UP000471705">
    <property type="component" value="Unassembled WGS sequence"/>
</dbReference>
<comment type="catalytic activity">
    <reaction evidence="1">
        <text>ATP + protein L-histidine = ADP + protein N-phospho-L-histidine.</text>
        <dbReference type="EC" id="2.7.13.3"/>
    </reaction>
</comment>
<dbReference type="Gene3D" id="3.30.450.20">
    <property type="entry name" value="PAS domain"/>
    <property type="match status" value="2"/>
</dbReference>
<dbReference type="InterPro" id="IPR011102">
    <property type="entry name" value="Sig_transdc_His_kinase_HWE"/>
</dbReference>
<evidence type="ECO:0000256" key="6">
    <source>
        <dbReference type="ARBA" id="ARBA00022679"/>
    </source>
</evidence>
<evidence type="ECO:0000256" key="8">
    <source>
        <dbReference type="ARBA" id="ARBA00022741"/>
    </source>
</evidence>
<dbReference type="PANTHER" id="PTHR41523:SF7">
    <property type="entry name" value="HISTIDINE KINASE"/>
    <property type="match status" value="1"/>
</dbReference>
<keyword evidence="4" id="KW-1003">Cell membrane</keyword>
<evidence type="ECO:0000256" key="12">
    <source>
        <dbReference type="ARBA" id="ARBA00023136"/>
    </source>
</evidence>
<evidence type="ECO:0000313" key="16">
    <source>
        <dbReference type="Proteomes" id="UP000471705"/>
    </source>
</evidence>
<evidence type="ECO:0000256" key="2">
    <source>
        <dbReference type="ARBA" id="ARBA00004651"/>
    </source>
</evidence>
<keyword evidence="10" id="KW-0067">ATP-binding</keyword>
<dbReference type="CDD" id="cd12915">
    <property type="entry name" value="PDC2_DGC_like"/>
    <property type="match status" value="1"/>
</dbReference>
<reference evidence="15 16" key="1">
    <citation type="submission" date="2019-12" db="EMBL/GenBank/DDBJ databases">
        <title>Rhizobium genotypes associated with high levels of biological nitrogen fixation by grain legumes in a temperate-maritime cropping system.</title>
        <authorList>
            <person name="Maluk M."/>
            <person name="Francesc Ferrando Molina F."/>
            <person name="Lopez Del Egido L."/>
            <person name="Lafos M."/>
            <person name="Langarica-Fuentes A."/>
            <person name="Gebre Yohannes G."/>
            <person name="Young M.W."/>
            <person name="Martin P."/>
            <person name="Gantlett R."/>
            <person name="Kenicer G."/>
            <person name="Hawes C."/>
            <person name="Begg G.S."/>
            <person name="Quilliam R.S."/>
            <person name="Squire G.R."/>
            <person name="Poole P.S."/>
            <person name="Young P.W."/>
            <person name="Iannetta P.M."/>
            <person name="James E.K."/>
        </authorList>
    </citation>
    <scope>NUCLEOTIDE SEQUENCE [LARGE SCALE GENOMIC DNA]</scope>
    <source>
        <strain evidence="15 16">JHI54</strain>
    </source>
</reference>
<keyword evidence="11 13" id="KW-1133">Transmembrane helix</keyword>
<keyword evidence="6" id="KW-0808">Transferase</keyword>
<dbReference type="RefSeq" id="WP_164049932.1">
    <property type="nucleotide sequence ID" value="NZ_WUFV01000033.1"/>
</dbReference>
<comment type="subcellular location">
    <subcellularLocation>
        <location evidence="2">Cell membrane</location>
        <topology evidence="2">Multi-pass membrane protein</topology>
    </subcellularLocation>
</comment>
<dbReference type="PROSITE" id="PS50885">
    <property type="entry name" value="HAMP"/>
    <property type="match status" value="1"/>
</dbReference>
<dbReference type="EC" id="2.7.13.3" evidence="3"/>
<dbReference type="InterPro" id="IPR033479">
    <property type="entry name" value="dCache_1"/>
</dbReference>
<gene>
    <name evidence="15" type="ORF">GR257_34365</name>
</gene>
<keyword evidence="5" id="KW-0597">Phosphoprotein</keyword>
<dbReference type="GO" id="GO:0004673">
    <property type="term" value="F:protein histidine kinase activity"/>
    <property type="evidence" value="ECO:0007669"/>
    <property type="project" value="UniProtKB-EC"/>
</dbReference>
<evidence type="ECO:0000256" key="9">
    <source>
        <dbReference type="ARBA" id="ARBA00022777"/>
    </source>
</evidence>
<evidence type="ECO:0000256" key="13">
    <source>
        <dbReference type="SAM" id="Phobius"/>
    </source>
</evidence>
<dbReference type="GO" id="GO:0005524">
    <property type="term" value="F:ATP binding"/>
    <property type="evidence" value="ECO:0007669"/>
    <property type="project" value="UniProtKB-KW"/>
</dbReference>
<dbReference type="PANTHER" id="PTHR41523">
    <property type="entry name" value="TWO-COMPONENT SYSTEM SENSOR PROTEIN"/>
    <property type="match status" value="1"/>
</dbReference>
<evidence type="ECO:0000256" key="5">
    <source>
        <dbReference type="ARBA" id="ARBA00022553"/>
    </source>
</evidence>
<accession>A0A7K3VSK5</accession>